<dbReference type="AlphaFoldDB" id="A0A3L6EP35"/>
<reference evidence="1" key="1">
    <citation type="journal article" date="2018" name="Nat. Genet.">
        <title>Extensive intraspecific gene order and gene structural variations between Mo17 and other maize genomes.</title>
        <authorList>
            <person name="Sun S."/>
            <person name="Zhou Y."/>
            <person name="Chen J."/>
            <person name="Shi J."/>
            <person name="Zhao H."/>
            <person name="Zhao H."/>
            <person name="Song W."/>
            <person name="Zhang M."/>
            <person name="Cui Y."/>
            <person name="Dong X."/>
            <person name="Liu H."/>
            <person name="Ma X."/>
            <person name="Jiao Y."/>
            <person name="Wang B."/>
            <person name="Wei X."/>
            <person name="Stein J.C."/>
            <person name="Glaubitz J.C."/>
            <person name="Lu F."/>
            <person name="Yu G."/>
            <person name="Liang C."/>
            <person name="Fengler K."/>
            <person name="Li B."/>
            <person name="Rafalski A."/>
            <person name="Schnable P.S."/>
            <person name="Ware D.H."/>
            <person name="Buckler E.S."/>
            <person name="Lai J."/>
        </authorList>
    </citation>
    <scope>NUCLEOTIDE SEQUENCE [LARGE SCALE GENOMIC DNA]</scope>
    <source>
        <tissue evidence="1">Seedling</tissue>
    </source>
</reference>
<organism evidence="1">
    <name type="scientific">Zea mays</name>
    <name type="common">Maize</name>
    <dbReference type="NCBI Taxonomy" id="4577"/>
    <lineage>
        <taxon>Eukaryota</taxon>
        <taxon>Viridiplantae</taxon>
        <taxon>Streptophyta</taxon>
        <taxon>Embryophyta</taxon>
        <taxon>Tracheophyta</taxon>
        <taxon>Spermatophyta</taxon>
        <taxon>Magnoliopsida</taxon>
        <taxon>Liliopsida</taxon>
        <taxon>Poales</taxon>
        <taxon>Poaceae</taxon>
        <taxon>PACMAD clade</taxon>
        <taxon>Panicoideae</taxon>
        <taxon>Andropogonodae</taxon>
        <taxon>Andropogoneae</taxon>
        <taxon>Tripsacinae</taxon>
        <taxon>Zea</taxon>
    </lineage>
</organism>
<sequence>MHFVINLLSGKLCQQQYAHKLSHALSSSRASLATLLLKRISFFNELRKIEFFRKIELPNWPLGS</sequence>
<comment type="caution">
    <text evidence="1">The sequence shown here is derived from an EMBL/GenBank/DDBJ whole genome shotgun (WGS) entry which is preliminary data.</text>
</comment>
<proteinExistence type="predicted"/>
<evidence type="ECO:0000313" key="1">
    <source>
        <dbReference type="EMBL" id="PWZ21077.1"/>
    </source>
</evidence>
<dbReference type="EMBL" id="NCVQ01000006">
    <property type="protein sequence ID" value="PWZ21077.1"/>
    <property type="molecule type" value="Genomic_DNA"/>
</dbReference>
<protein>
    <submittedName>
        <fullName evidence="1">Uncharacterized protein</fullName>
    </submittedName>
</protein>
<accession>A0A3L6EP35</accession>
<gene>
    <name evidence="1" type="ORF">Zm00014a_039380</name>
</gene>
<dbReference type="Proteomes" id="UP000251960">
    <property type="component" value="Chromosome 5"/>
</dbReference>
<name>A0A3L6EP35_MAIZE</name>